<evidence type="ECO:0000256" key="3">
    <source>
        <dbReference type="ARBA" id="ARBA00016239"/>
    </source>
</evidence>
<dbReference type="Pfam" id="PF18707">
    <property type="entry name" value="IL2RB_N1"/>
    <property type="match status" value="1"/>
</dbReference>
<evidence type="ECO:0000259" key="19">
    <source>
        <dbReference type="PROSITE" id="PS50853"/>
    </source>
</evidence>
<comment type="similarity">
    <text evidence="2">Belongs to the type I cytokine receptor family. Type 4 subfamily.</text>
</comment>
<evidence type="ECO:0000256" key="6">
    <source>
        <dbReference type="ARBA" id="ARBA00022729"/>
    </source>
</evidence>
<organism evidence="20 21">
    <name type="scientific">Equus przewalskii</name>
    <name type="common">Przewalski's horse</name>
    <name type="synonym">Equus caballus przewalskii</name>
    <dbReference type="NCBI Taxonomy" id="9798"/>
    <lineage>
        <taxon>Eukaryota</taxon>
        <taxon>Metazoa</taxon>
        <taxon>Chordata</taxon>
        <taxon>Craniata</taxon>
        <taxon>Vertebrata</taxon>
        <taxon>Euteleostomi</taxon>
        <taxon>Mammalia</taxon>
        <taxon>Eutheria</taxon>
        <taxon>Laurasiatheria</taxon>
        <taxon>Perissodactyla</taxon>
        <taxon>Equidae</taxon>
        <taxon>Equus</taxon>
    </lineage>
</organism>
<dbReference type="Gene3D" id="2.60.40.10">
    <property type="entry name" value="Immunoglobulins"/>
    <property type="match status" value="2"/>
</dbReference>
<dbReference type="PROSITE" id="PS50853">
    <property type="entry name" value="FN3"/>
    <property type="match status" value="1"/>
</dbReference>
<dbReference type="SUPFAM" id="SSF49265">
    <property type="entry name" value="Fibronectin type III"/>
    <property type="match status" value="2"/>
</dbReference>
<sequence length="470" mass="51365">MAAPALSWCLSLLVLLLPLAIPQASTVVNGEGARSRGEGWGRPAASHSCPVPPADTSKLTCFYNSKANISCVWSRDDGLQAASCHVHAKSDKRTWEKSCELLPVRSATWACNLILGAPKAQKLTSADTVTLSVRCYEGENRSTVLTQDFKPFENLRLMAPDSFHVVHVETHRCNISWSVSQCSHYIEKYLEFEARMRSPGHSWEEAALLTLHQNQQWICLETLAPDTPYELQVRVRPQLDNLEAWSPWSPWSQPLAFRTRPAAPEKETLPVSWWGHTLVGLTGGSLGFIFLVYLLVNCRYIGLWLKKVLKCHIPDPSEFFSQLSSEHGGDFQLQRPSARDLPAGGAGQGRQGHSAAPAAAGQGALAPARDQRPLADQLLHQPGLLLFPPPGCTGDRGLPGVLHLRPLRRGARRGWARGTRRVSPPSPAASAGGGRRLLHLPPRGGCAALLPWSPGGPKPPEPRLRGHQGQ</sequence>
<dbReference type="PROSITE" id="PS01355">
    <property type="entry name" value="HEMATOPO_REC_S_F1"/>
    <property type="match status" value="1"/>
</dbReference>
<feature type="region of interest" description="Disordered" evidence="16">
    <location>
        <begin position="330"/>
        <end position="368"/>
    </location>
</feature>
<dbReference type="PANTHER" id="PTHR23037">
    <property type="entry name" value="CYTOKINE RECEPTOR"/>
    <property type="match status" value="1"/>
</dbReference>
<dbReference type="InterPro" id="IPR003531">
    <property type="entry name" value="Hempt_rcpt_S_F1_CS"/>
</dbReference>
<evidence type="ECO:0000256" key="17">
    <source>
        <dbReference type="SAM" id="Phobius"/>
    </source>
</evidence>
<evidence type="ECO:0000256" key="5">
    <source>
        <dbReference type="ARBA" id="ARBA00022692"/>
    </source>
</evidence>
<feature type="chain" id="PRO_5046609988" description="Interleukin-2 receptor subunit beta" evidence="18">
    <location>
        <begin position="25"/>
        <end position="470"/>
    </location>
</feature>
<feature type="signal peptide" evidence="18">
    <location>
        <begin position="1"/>
        <end position="24"/>
    </location>
</feature>
<dbReference type="InterPro" id="IPR003961">
    <property type="entry name" value="FN3_dom"/>
</dbReference>
<keyword evidence="6 18" id="KW-0732">Signal</keyword>
<evidence type="ECO:0000313" key="21">
    <source>
        <dbReference type="RefSeq" id="XP_070455245.1"/>
    </source>
</evidence>
<dbReference type="InterPro" id="IPR013783">
    <property type="entry name" value="Ig-like_fold"/>
</dbReference>
<accession>A0ABM4MRC7</accession>
<evidence type="ECO:0000256" key="14">
    <source>
        <dbReference type="ARBA" id="ARBA00032935"/>
    </source>
</evidence>
<evidence type="ECO:0000256" key="15">
    <source>
        <dbReference type="ARBA" id="ARBA00045664"/>
    </source>
</evidence>
<evidence type="ECO:0000256" key="11">
    <source>
        <dbReference type="ARBA" id="ARBA00023180"/>
    </source>
</evidence>
<evidence type="ECO:0000256" key="9">
    <source>
        <dbReference type="ARBA" id="ARBA00023157"/>
    </source>
</evidence>
<feature type="domain" description="Fibronectin type-III" evidence="19">
    <location>
        <begin position="159"/>
        <end position="262"/>
    </location>
</feature>
<evidence type="ECO:0000256" key="18">
    <source>
        <dbReference type="SAM" id="SignalP"/>
    </source>
</evidence>
<dbReference type="CDD" id="cd00063">
    <property type="entry name" value="FN3"/>
    <property type="match status" value="1"/>
</dbReference>
<feature type="transmembrane region" description="Helical" evidence="17">
    <location>
        <begin position="273"/>
        <end position="296"/>
    </location>
</feature>
<keyword evidence="9" id="KW-1015">Disulfide bond</keyword>
<comment type="subunit">
    <text evidence="12">Non-covalent dimer of an alpha and a beta subunit. IL2R exists in 3 different forms: a high affinity dimer, an intermediate affinity monomer (beta subunit), and a low affinity monomer (alpha subunit). The high and intermediate affinity forms also associate with a gamma subunit. Interacts with SHB upon interleukin stimulation.</text>
</comment>
<comment type="subcellular location">
    <subcellularLocation>
        <location evidence="1">Cell membrane</location>
        <topology evidence="1">Single-pass type I membrane protein</topology>
    </subcellularLocation>
</comment>
<dbReference type="PANTHER" id="PTHR23037:SF30">
    <property type="entry name" value="INTERLEUKIN-2 RECEPTOR SUBUNIT BETA"/>
    <property type="match status" value="1"/>
</dbReference>
<keyword evidence="4" id="KW-1003">Cell membrane</keyword>
<proteinExistence type="inferred from homology"/>
<evidence type="ECO:0000256" key="10">
    <source>
        <dbReference type="ARBA" id="ARBA00023170"/>
    </source>
</evidence>
<dbReference type="GeneID" id="103564462"/>
<keyword evidence="11" id="KW-0325">Glycoprotein</keyword>
<name>A0ABM4MRC7_EQUPR</name>
<keyword evidence="5 17" id="KW-0812">Transmembrane</keyword>
<evidence type="ECO:0000313" key="20">
    <source>
        <dbReference type="Proteomes" id="UP001652662"/>
    </source>
</evidence>
<feature type="region of interest" description="Disordered" evidence="16">
    <location>
        <begin position="412"/>
        <end position="470"/>
    </location>
</feature>
<evidence type="ECO:0000256" key="13">
    <source>
        <dbReference type="ARBA" id="ARBA00031280"/>
    </source>
</evidence>
<dbReference type="InterPro" id="IPR040951">
    <property type="entry name" value="IL2RB_N1"/>
</dbReference>
<dbReference type="Proteomes" id="UP001652662">
    <property type="component" value="Chromosome 29"/>
</dbReference>
<keyword evidence="7 17" id="KW-1133">Transmembrane helix</keyword>
<evidence type="ECO:0000256" key="1">
    <source>
        <dbReference type="ARBA" id="ARBA00004251"/>
    </source>
</evidence>
<gene>
    <name evidence="21" type="primary">IL2RB</name>
</gene>
<keyword evidence="8 17" id="KW-0472">Membrane</keyword>
<evidence type="ECO:0000256" key="2">
    <source>
        <dbReference type="ARBA" id="ARBA00008280"/>
    </source>
</evidence>
<reference evidence="21" key="1">
    <citation type="submission" date="2025-08" db="UniProtKB">
        <authorList>
            <consortium name="RefSeq"/>
        </authorList>
    </citation>
    <scope>IDENTIFICATION</scope>
    <source>
        <tissue evidence="21">Blood</tissue>
    </source>
</reference>
<evidence type="ECO:0000256" key="7">
    <source>
        <dbReference type="ARBA" id="ARBA00022989"/>
    </source>
</evidence>
<feature type="compositionally biased region" description="Low complexity" evidence="16">
    <location>
        <begin position="355"/>
        <end position="368"/>
    </location>
</feature>
<protein>
    <recommendedName>
        <fullName evidence="3">Interleukin-2 receptor subunit beta</fullName>
    </recommendedName>
    <alternativeName>
        <fullName evidence="14">High affinity IL-2 receptor subunit beta</fullName>
    </alternativeName>
    <alternativeName>
        <fullName evidence="13">p70-75</fullName>
    </alternativeName>
</protein>
<evidence type="ECO:0000256" key="16">
    <source>
        <dbReference type="SAM" id="MobiDB-lite"/>
    </source>
</evidence>
<evidence type="ECO:0000256" key="12">
    <source>
        <dbReference type="ARBA" id="ARBA00026094"/>
    </source>
</evidence>
<evidence type="ECO:0000256" key="4">
    <source>
        <dbReference type="ARBA" id="ARBA00022475"/>
    </source>
</evidence>
<dbReference type="InterPro" id="IPR036116">
    <property type="entry name" value="FN3_sf"/>
</dbReference>
<evidence type="ECO:0000256" key="8">
    <source>
        <dbReference type="ARBA" id="ARBA00023136"/>
    </source>
</evidence>
<dbReference type="RefSeq" id="XP_070455245.1">
    <property type="nucleotide sequence ID" value="XM_070599144.1"/>
</dbReference>
<comment type="function">
    <text evidence="15">Receptor for interleukin-2. This beta subunit is involved in receptor mediated endocytosis and transduces the mitogenic signals of IL2. Probably in association with IL15RA, involved in the stimulation of neutrophil phagocytosis by IL15.</text>
</comment>
<keyword evidence="20" id="KW-1185">Reference proteome</keyword>
<keyword evidence="10 21" id="KW-0675">Receptor</keyword>